<keyword evidence="2 4" id="KW-1133">Transmembrane helix</keyword>
<dbReference type="PANTHER" id="PTHR23526:SF2">
    <property type="entry name" value="MAJOR FACILITATOR SUPERFAMILY (MFS) PROFILE DOMAIN-CONTAINING PROTEIN"/>
    <property type="match status" value="1"/>
</dbReference>
<gene>
    <name evidence="6" type="ORF">MAQ5080_01077</name>
</gene>
<dbReference type="InterPro" id="IPR036259">
    <property type="entry name" value="MFS_trans_sf"/>
</dbReference>
<dbReference type="InterPro" id="IPR020846">
    <property type="entry name" value="MFS_dom"/>
</dbReference>
<dbReference type="AlphaFoldDB" id="A0A1A8T744"/>
<evidence type="ECO:0000256" key="3">
    <source>
        <dbReference type="ARBA" id="ARBA00023136"/>
    </source>
</evidence>
<evidence type="ECO:0000313" key="6">
    <source>
        <dbReference type="EMBL" id="SBS28327.1"/>
    </source>
</evidence>
<feature type="transmembrane region" description="Helical" evidence="4">
    <location>
        <begin position="280"/>
        <end position="302"/>
    </location>
</feature>
<evidence type="ECO:0000256" key="1">
    <source>
        <dbReference type="ARBA" id="ARBA00022692"/>
    </source>
</evidence>
<proteinExistence type="predicted"/>
<feature type="transmembrane region" description="Helical" evidence="4">
    <location>
        <begin position="314"/>
        <end position="335"/>
    </location>
</feature>
<dbReference type="EMBL" id="FLOC01000004">
    <property type="protein sequence ID" value="SBS28327.1"/>
    <property type="molecule type" value="Genomic_DNA"/>
</dbReference>
<dbReference type="Pfam" id="PF07690">
    <property type="entry name" value="MFS_1"/>
    <property type="match status" value="1"/>
</dbReference>
<keyword evidence="1 4" id="KW-0812">Transmembrane</keyword>
<evidence type="ECO:0000256" key="4">
    <source>
        <dbReference type="SAM" id="Phobius"/>
    </source>
</evidence>
<keyword evidence="3 4" id="KW-0472">Membrane</keyword>
<organism evidence="6 7">
    <name type="scientific">Marinomonas aquimarina</name>
    <dbReference type="NCBI Taxonomy" id="295068"/>
    <lineage>
        <taxon>Bacteria</taxon>
        <taxon>Pseudomonadati</taxon>
        <taxon>Pseudomonadota</taxon>
        <taxon>Gammaproteobacteria</taxon>
        <taxon>Oceanospirillales</taxon>
        <taxon>Oceanospirillaceae</taxon>
        <taxon>Marinomonas</taxon>
    </lineage>
</organism>
<feature type="transmembrane region" description="Helical" evidence="4">
    <location>
        <begin position="253"/>
        <end position="274"/>
    </location>
</feature>
<feature type="transmembrane region" description="Helical" evidence="4">
    <location>
        <begin position="406"/>
        <end position="427"/>
    </location>
</feature>
<dbReference type="Gene3D" id="1.20.1250.20">
    <property type="entry name" value="MFS general substrate transporter like domains"/>
    <property type="match status" value="2"/>
</dbReference>
<dbReference type="GO" id="GO:0022857">
    <property type="term" value="F:transmembrane transporter activity"/>
    <property type="evidence" value="ECO:0007669"/>
    <property type="project" value="InterPro"/>
</dbReference>
<feature type="transmembrane region" description="Helical" evidence="4">
    <location>
        <begin position="195"/>
        <end position="216"/>
    </location>
</feature>
<dbReference type="PROSITE" id="PS50850">
    <property type="entry name" value="MFS"/>
    <property type="match status" value="1"/>
</dbReference>
<feature type="transmembrane region" description="Helical" evidence="4">
    <location>
        <begin position="165"/>
        <end position="189"/>
    </location>
</feature>
<sequence length="433" mass="46955">MGSQSWGTNLYKWMVKSDEKEEAERYSVARNFLRLISAQFLTNTGDAIVNPKVTLPWLLQSVGAPAFLVGWLVPIRESGSLLPQLFIASALRRLSIRKWFWVLGSVIQALSLLLMAVVASFLEGFAAGISIVLLLACFSLARGLNSVASKDILGKTIPKSERGQVTGLSASAAGLVTIALGLLMALSYAYDWQTASYFVWGLVAGAILWLLSALIFSRVEEPKSEQESSDFSVLGSFAQLSLLKSDKAFRHFVITRACFLGTALAAPYYVLLAGQRIGDSIWVLAMFMLISGLAGLVSGPLWGRFSDSSSRKVLIWASSLGAATSIMVFVIAQLIPEALANFWLLPGLYFLLTVFHQGIRVGRKTYLVDMAEGNQRTSYVAVGNTAIGLILLLFSLIGLLSAVMSFASLIFIYALLTLVGVVMAIRLPDVSKD</sequence>
<dbReference type="STRING" id="295068.MAQ5080_01077"/>
<feature type="transmembrane region" description="Helical" evidence="4">
    <location>
        <begin position="379"/>
        <end position="400"/>
    </location>
</feature>
<feature type="transmembrane region" description="Helical" evidence="4">
    <location>
        <begin position="341"/>
        <end position="359"/>
    </location>
</feature>
<keyword evidence="7" id="KW-1185">Reference proteome</keyword>
<accession>A0A1A8T744</accession>
<dbReference type="RefSeq" id="WP_067206575.1">
    <property type="nucleotide sequence ID" value="NZ_FLOC01000004.1"/>
</dbReference>
<reference evidence="6 7" key="1">
    <citation type="submission" date="2016-06" db="EMBL/GenBank/DDBJ databases">
        <authorList>
            <person name="Kjaerup R.B."/>
            <person name="Dalgaard T.S."/>
            <person name="Juul-Madsen H.R."/>
        </authorList>
    </citation>
    <scope>NUCLEOTIDE SEQUENCE [LARGE SCALE GENOMIC DNA]</scope>
    <source>
        <strain evidence="6 7">CECT 5080</strain>
    </source>
</reference>
<evidence type="ECO:0000256" key="2">
    <source>
        <dbReference type="ARBA" id="ARBA00022989"/>
    </source>
</evidence>
<evidence type="ECO:0000259" key="5">
    <source>
        <dbReference type="PROSITE" id="PS50850"/>
    </source>
</evidence>
<name>A0A1A8T744_9GAMM</name>
<dbReference type="InterPro" id="IPR011701">
    <property type="entry name" value="MFS"/>
</dbReference>
<dbReference type="PANTHER" id="PTHR23526">
    <property type="entry name" value="INTEGRAL MEMBRANE TRANSPORT PROTEIN-RELATED"/>
    <property type="match status" value="1"/>
</dbReference>
<evidence type="ECO:0000313" key="7">
    <source>
        <dbReference type="Proteomes" id="UP000092627"/>
    </source>
</evidence>
<dbReference type="SUPFAM" id="SSF103473">
    <property type="entry name" value="MFS general substrate transporter"/>
    <property type="match status" value="1"/>
</dbReference>
<dbReference type="Proteomes" id="UP000092627">
    <property type="component" value="Unassembled WGS sequence"/>
</dbReference>
<protein>
    <submittedName>
        <fullName evidence="6">Major Facilitator Superfamily protein</fullName>
    </submittedName>
</protein>
<feature type="transmembrane region" description="Helical" evidence="4">
    <location>
        <begin position="99"/>
        <end position="119"/>
    </location>
</feature>
<feature type="transmembrane region" description="Helical" evidence="4">
    <location>
        <begin position="125"/>
        <end position="144"/>
    </location>
</feature>
<feature type="domain" description="Major facilitator superfamily (MFS) profile" evidence="5">
    <location>
        <begin position="31"/>
        <end position="432"/>
    </location>
</feature>
<dbReference type="InterPro" id="IPR052528">
    <property type="entry name" value="Sugar_transport-like"/>
</dbReference>